<gene>
    <name evidence="2" type="ORF">METZ01_LOCUS367342</name>
</gene>
<dbReference type="EMBL" id="UINC01132277">
    <property type="protein sequence ID" value="SVD14488.1"/>
    <property type="molecule type" value="Genomic_DNA"/>
</dbReference>
<dbReference type="Gene3D" id="3.90.550.10">
    <property type="entry name" value="Spore Coat Polysaccharide Biosynthesis Protein SpsA, Chain A"/>
    <property type="match status" value="1"/>
</dbReference>
<organism evidence="2">
    <name type="scientific">marine metagenome</name>
    <dbReference type="NCBI Taxonomy" id="408172"/>
    <lineage>
        <taxon>unclassified sequences</taxon>
        <taxon>metagenomes</taxon>
        <taxon>ecological metagenomes</taxon>
    </lineage>
</organism>
<dbReference type="PANTHER" id="PTHR43685:SF2">
    <property type="entry name" value="GLYCOSYLTRANSFERASE 2-LIKE DOMAIN-CONTAINING PROTEIN"/>
    <property type="match status" value="1"/>
</dbReference>
<proteinExistence type="predicted"/>
<evidence type="ECO:0000313" key="2">
    <source>
        <dbReference type="EMBL" id="SVD14488.1"/>
    </source>
</evidence>
<feature type="non-terminal residue" evidence="2">
    <location>
        <position position="68"/>
    </location>
</feature>
<evidence type="ECO:0000259" key="1">
    <source>
        <dbReference type="Pfam" id="PF00535"/>
    </source>
</evidence>
<dbReference type="Pfam" id="PF00535">
    <property type="entry name" value="Glycos_transf_2"/>
    <property type="match status" value="1"/>
</dbReference>
<accession>A0A382SZA5</accession>
<dbReference type="AlphaFoldDB" id="A0A382SZA5"/>
<dbReference type="CDD" id="cd00761">
    <property type="entry name" value="Glyco_tranf_GTA_type"/>
    <property type="match status" value="1"/>
</dbReference>
<dbReference type="InterPro" id="IPR050834">
    <property type="entry name" value="Glycosyltransf_2"/>
</dbReference>
<feature type="domain" description="Glycosyltransferase 2-like" evidence="1">
    <location>
        <begin position="1"/>
        <end position="59"/>
    </location>
</feature>
<dbReference type="InterPro" id="IPR029044">
    <property type="entry name" value="Nucleotide-diphossugar_trans"/>
</dbReference>
<dbReference type="PANTHER" id="PTHR43685">
    <property type="entry name" value="GLYCOSYLTRANSFERASE"/>
    <property type="match status" value="1"/>
</dbReference>
<feature type="non-terminal residue" evidence="2">
    <location>
        <position position="1"/>
    </location>
</feature>
<reference evidence="2" key="1">
    <citation type="submission" date="2018-05" db="EMBL/GenBank/DDBJ databases">
        <authorList>
            <person name="Lanie J.A."/>
            <person name="Ng W.-L."/>
            <person name="Kazmierczak K.M."/>
            <person name="Andrzejewski T.M."/>
            <person name="Davidsen T.M."/>
            <person name="Wayne K.J."/>
            <person name="Tettelin H."/>
            <person name="Glass J.I."/>
            <person name="Rusch D."/>
            <person name="Podicherti R."/>
            <person name="Tsui H.-C.T."/>
            <person name="Winkler M.E."/>
        </authorList>
    </citation>
    <scope>NUCLEOTIDE SEQUENCE</scope>
</reference>
<dbReference type="GO" id="GO:0044010">
    <property type="term" value="P:single-species biofilm formation"/>
    <property type="evidence" value="ECO:0007669"/>
    <property type="project" value="TreeGrafter"/>
</dbReference>
<dbReference type="InterPro" id="IPR001173">
    <property type="entry name" value="Glyco_trans_2-like"/>
</dbReference>
<name>A0A382SZA5_9ZZZZ</name>
<protein>
    <recommendedName>
        <fullName evidence="1">Glycosyltransferase 2-like domain-containing protein</fullName>
    </recommendedName>
</protein>
<dbReference type="SUPFAM" id="SSF53448">
    <property type="entry name" value="Nucleotide-diphospho-sugar transferases"/>
    <property type="match status" value="1"/>
</dbReference>
<sequence>VVIPLFNAGSWIRETLASVAAQTHDVHECIVVDDGSTDDGPDIVREVQQDGSLPLTLIEIQHSGVSVA</sequence>